<feature type="domain" description="PDZ" evidence="15">
    <location>
        <begin position="402"/>
        <end position="493"/>
    </location>
</feature>
<evidence type="ECO:0000256" key="4">
    <source>
        <dbReference type="ARBA" id="ARBA00013035"/>
    </source>
</evidence>
<dbReference type="InterPro" id="IPR009003">
    <property type="entry name" value="Peptidase_S1_PA"/>
</dbReference>
<comment type="subcellular location">
    <subcellularLocation>
        <location evidence="2">Periplasm</location>
    </subcellularLocation>
</comment>
<dbReference type="SUPFAM" id="SSF50494">
    <property type="entry name" value="Trypsin-like serine proteases"/>
    <property type="match status" value="1"/>
</dbReference>
<evidence type="ECO:0000256" key="8">
    <source>
        <dbReference type="ARBA" id="ARBA00022737"/>
    </source>
</evidence>
<evidence type="ECO:0000259" key="15">
    <source>
        <dbReference type="PROSITE" id="PS50106"/>
    </source>
</evidence>
<name>A0ABR5HJY3_9BURK</name>
<evidence type="ECO:0000256" key="7">
    <source>
        <dbReference type="ARBA" id="ARBA00022729"/>
    </source>
</evidence>
<evidence type="ECO:0000256" key="2">
    <source>
        <dbReference type="ARBA" id="ARBA00004418"/>
    </source>
</evidence>
<dbReference type="SMART" id="SM00228">
    <property type="entry name" value="PDZ"/>
    <property type="match status" value="2"/>
</dbReference>
<dbReference type="EMBL" id="LELG01000346">
    <property type="protein sequence ID" value="KMQ77362.1"/>
    <property type="molecule type" value="Genomic_DNA"/>
</dbReference>
<keyword evidence="8" id="KW-0677">Repeat</keyword>
<dbReference type="EC" id="3.4.21.107" evidence="4"/>
<gene>
    <name evidence="16" type="ORF">BPMI_01183</name>
</gene>
<dbReference type="Pfam" id="PF17820">
    <property type="entry name" value="PDZ_6"/>
    <property type="match status" value="1"/>
</dbReference>
<dbReference type="SUPFAM" id="SSF50156">
    <property type="entry name" value="PDZ domain-like"/>
    <property type="match status" value="2"/>
</dbReference>
<evidence type="ECO:0000256" key="12">
    <source>
        <dbReference type="ARBA" id="ARBA00023016"/>
    </source>
</evidence>
<dbReference type="PANTHER" id="PTHR22939">
    <property type="entry name" value="SERINE PROTEASE FAMILY S1C HTRA-RELATED"/>
    <property type="match status" value="1"/>
</dbReference>
<comment type="similarity">
    <text evidence="3">Belongs to the peptidase S1C family.</text>
</comment>
<dbReference type="Pfam" id="PF13365">
    <property type="entry name" value="Trypsin_2"/>
    <property type="match status" value="1"/>
</dbReference>
<keyword evidence="6 16" id="KW-0645">Protease</keyword>
<dbReference type="Proteomes" id="UP000242951">
    <property type="component" value="Unassembled WGS sequence"/>
</dbReference>
<dbReference type="InterPro" id="IPR001940">
    <property type="entry name" value="Peptidase_S1C"/>
</dbReference>
<evidence type="ECO:0000256" key="1">
    <source>
        <dbReference type="ARBA" id="ARBA00001772"/>
    </source>
</evidence>
<dbReference type="PRINTS" id="PR00834">
    <property type="entry name" value="PROTEASES2C"/>
</dbReference>
<dbReference type="NCBIfam" id="TIGR02037">
    <property type="entry name" value="degP_htrA_DO"/>
    <property type="match status" value="1"/>
</dbReference>
<dbReference type="GO" id="GO:0006508">
    <property type="term" value="P:proteolysis"/>
    <property type="evidence" value="ECO:0007669"/>
    <property type="project" value="UniProtKB-KW"/>
</dbReference>
<sequence length="503" mass="51581">MKSKILTHSAAAVAVAVAVSAGYVAGHNNVPATQVISPAQAAMMPAEAAAKTGVPDFSGLVETYGPAVVNISAKHVVKQASNRRGSASQVPMDSDDPFYQFFKRFYGNVPGFGGDDGGPGVDRPSEGLGSGFIVSSNGYILTNAHVVDNANVVTVKLTDKREYCAKMIGSDKQSDVAVLKIDAKNLPTVKIGDPNGSKVGQWVVAIGSPYGFDNTVTSGIISAKSRALPNENYTPFIQTDVPVNPGNSGGPLFNLQGEVIGINSMIYSQTGGFQGLSFAIPINEAIKVKDALIKTGYIDRGRLGVTVQGMNQTLANSFGMKSPQGALVSSVEPGGPAANAGLQPGDVITALNGVPVADSTSLPSQVAGLSPGTSAKVTVWRDKGSKDLDVTIGALKDTKTASANANGDDSGSAAQDARLGVAVRPLTPEETQQGSMTRGLLVQQAQGAAANAGIQPGDVILAVNGQPVTAPQQLKSMISKAGDSIALLIQRDDAQIFVPVDLG</sequence>
<feature type="chain" id="PRO_5045283886" description="Probable periplasmic serine endoprotease DegP-like" evidence="14">
    <location>
        <begin position="22"/>
        <end position="503"/>
    </location>
</feature>
<proteinExistence type="inferred from homology"/>
<feature type="domain" description="PDZ" evidence="15">
    <location>
        <begin position="292"/>
        <end position="360"/>
    </location>
</feature>
<reference evidence="16 17" key="1">
    <citation type="submission" date="2015-06" db="EMBL/GenBank/DDBJ databases">
        <title>Comparative genomics of Burkholderia leaf nodule symbionts.</title>
        <authorList>
            <person name="Carlier A."/>
            <person name="Eberl L."/>
            <person name="Pinto-Carbo M."/>
        </authorList>
    </citation>
    <scope>NUCLEOTIDE SEQUENCE [LARGE SCALE GENOMIC DNA]</scope>
    <source>
        <strain evidence="16 17">UZHbot3</strain>
    </source>
</reference>
<dbReference type="PANTHER" id="PTHR22939:SF130">
    <property type="entry name" value="PERIPLASMIC SERINE ENDOPROTEASE DEGP-LIKE-RELATED"/>
    <property type="match status" value="1"/>
</dbReference>
<evidence type="ECO:0000313" key="16">
    <source>
        <dbReference type="EMBL" id="KMQ77362.1"/>
    </source>
</evidence>
<protein>
    <recommendedName>
        <fullName evidence="5">Probable periplasmic serine endoprotease DegP-like</fullName>
        <ecNumber evidence="4">3.4.21.107</ecNumber>
    </recommendedName>
    <alternativeName>
        <fullName evidence="13">Protease Do</fullName>
    </alternativeName>
</protein>
<keyword evidence="11" id="KW-0720">Serine protease</keyword>
<dbReference type="CDD" id="cd10839">
    <property type="entry name" value="cpPDZ1_DegP-like"/>
    <property type="match status" value="1"/>
</dbReference>
<evidence type="ECO:0000256" key="3">
    <source>
        <dbReference type="ARBA" id="ARBA00010541"/>
    </source>
</evidence>
<comment type="caution">
    <text evidence="16">The sequence shown here is derived from an EMBL/GenBank/DDBJ whole genome shotgun (WGS) entry which is preliminary data.</text>
</comment>
<dbReference type="InterPro" id="IPR001478">
    <property type="entry name" value="PDZ"/>
</dbReference>
<dbReference type="Gene3D" id="2.40.10.120">
    <property type="match status" value="1"/>
</dbReference>
<keyword evidence="7 14" id="KW-0732">Signal</keyword>
<dbReference type="InterPro" id="IPR011782">
    <property type="entry name" value="Pept_S1C_Do"/>
</dbReference>
<keyword evidence="17" id="KW-1185">Reference proteome</keyword>
<keyword evidence="9" id="KW-0574">Periplasm</keyword>
<dbReference type="Pfam" id="PF13180">
    <property type="entry name" value="PDZ_2"/>
    <property type="match status" value="1"/>
</dbReference>
<dbReference type="InterPro" id="IPR036034">
    <property type="entry name" value="PDZ_sf"/>
</dbReference>
<evidence type="ECO:0000256" key="5">
    <source>
        <dbReference type="ARBA" id="ARBA00013958"/>
    </source>
</evidence>
<keyword evidence="12" id="KW-0346">Stress response</keyword>
<comment type="catalytic activity">
    <reaction evidence="1">
        <text>Acts on substrates that are at least partially unfolded. The cleavage site P1 residue is normally between a pair of hydrophobic residues, such as Val-|-Val.</text>
        <dbReference type="EC" id="3.4.21.107"/>
    </reaction>
</comment>
<evidence type="ECO:0000256" key="10">
    <source>
        <dbReference type="ARBA" id="ARBA00022801"/>
    </source>
</evidence>
<evidence type="ECO:0000256" key="11">
    <source>
        <dbReference type="ARBA" id="ARBA00022825"/>
    </source>
</evidence>
<organism evidence="16 17">
    <name type="scientific">Candidatus Burkholderia pumila</name>
    <dbReference type="NCBI Taxonomy" id="1090375"/>
    <lineage>
        <taxon>Bacteria</taxon>
        <taxon>Pseudomonadati</taxon>
        <taxon>Pseudomonadota</taxon>
        <taxon>Betaproteobacteria</taxon>
        <taxon>Burkholderiales</taxon>
        <taxon>Burkholderiaceae</taxon>
        <taxon>Burkholderia</taxon>
    </lineage>
</organism>
<evidence type="ECO:0000256" key="13">
    <source>
        <dbReference type="ARBA" id="ARBA00032850"/>
    </source>
</evidence>
<dbReference type="InterPro" id="IPR041489">
    <property type="entry name" value="PDZ_6"/>
</dbReference>
<dbReference type="GO" id="GO:0008233">
    <property type="term" value="F:peptidase activity"/>
    <property type="evidence" value="ECO:0007669"/>
    <property type="project" value="UniProtKB-KW"/>
</dbReference>
<evidence type="ECO:0000256" key="9">
    <source>
        <dbReference type="ARBA" id="ARBA00022764"/>
    </source>
</evidence>
<evidence type="ECO:0000313" key="17">
    <source>
        <dbReference type="Proteomes" id="UP000242951"/>
    </source>
</evidence>
<keyword evidence="10" id="KW-0378">Hydrolase</keyword>
<accession>A0ABR5HJY3</accession>
<evidence type="ECO:0000256" key="14">
    <source>
        <dbReference type="SAM" id="SignalP"/>
    </source>
</evidence>
<dbReference type="PROSITE" id="PS50106">
    <property type="entry name" value="PDZ"/>
    <property type="match status" value="2"/>
</dbReference>
<evidence type="ECO:0000256" key="6">
    <source>
        <dbReference type="ARBA" id="ARBA00022670"/>
    </source>
</evidence>
<feature type="signal peptide" evidence="14">
    <location>
        <begin position="1"/>
        <end position="21"/>
    </location>
</feature>
<dbReference type="Gene3D" id="2.30.42.10">
    <property type="match status" value="2"/>
</dbReference>